<evidence type="ECO:0000313" key="3">
    <source>
        <dbReference type="Proteomes" id="UP001177744"/>
    </source>
</evidence>
<reference evidence="2" key="1">
    <citation type="submission" date="2023-06" db="EMBL/GenBank/DDBJ databases">
        <title>Reference genome for the Northern bat (Eptesicus nilssonii), a most northern bat species.</title>
        <authorList>
            <person name="Laine V.N."/>
            <person name="Pulliainen A.T."/>
            <person name="Lilley T.M."/>
        </authorList>
    </citation>
    <scope>NUCLEOTIDE SEQUENCE</scope>
    <source>
        <strain evidence="2">BLF_Eptnil</strain>
        <tissue evidence="2">Kidney</tissue>
    </source>
</reference>
<dbReference type="EMBL" id="JAULJE010000007">
    <property type="protein sequence ID" value="KAK1340735.1"/>
    <property type="molecule type" value="Genomic_DNA"/>
</dbReference>
<evidence type="ECO:0000256" key="1">
    <source>
        <dbReference type="SAM" id="MobiDB-lite"/>
    </source>
</evidence>
<keyword evidence="3" id="KW-1185">Reference proteome</keyword>
<accession>A0AA40I0J0</accession>
<feature type="compositionally biased region" description="Low complexity" evidence="1">
    <location>
        <begin position="178"/>
        <end position="189"/>
    </location>
</feature>
<name>A0AA40I0J0_CNENI</name>
<feature type="region of interest" description="Disordered" evidence="1">
    <location>
        <begin position="81"/>
        <end position="215"/>
    </location>
</feature>
<dbReference type="AlphaFoldDB" id="A0AA40I0J0"/>
<dbReference type="Proteomes" id="UP001177744">
    <property type="component" value="Unassembled WGS sequence"/>
</dbReference>
<evidence type="ECO:0000313" key="2">
    <source>
        <dbReference type="EMBL" id="KAK1340735.1"/>
    </source>
</evidence>
<gene>
    <name evidence="2" type="ORF">QTO34_017127</name>
</gene>
<proteinExistence type="predicted"/>
<organism evidence="2 3">
    <name type="scientific">Cnephaeus nilssonii</name>
    <name type="common">Northern bat</name>
    <name type="synonym">Eptesicus nilssonii</name>
    <dbReference type="NCBI Taxonomy" id="3371016"/>
    <lineage>
        <taxon>Eukaryota</taxon>
        <taxon>Metazoa</taxon>
        <taxon>Chordata</taxon>
        <taxon>Craniata</taxon>
        <taxon>Vertebrata</taxon>
        <taxon>Euteleostomi</taxon>
        <taxon>Mammalia</taxon>
        <taxon>Eutheria</taxon>
        <taxon>Laurasiatheria</taxon>
        <taxon>Chiroptera</taxon>
        <taxon>Yangochiroptera</taxon>
        <taxon>Vespertilionidae</taxon>
        <taxon>Cnephaeus</taxon>
    </lineage>
</organism>
<sequence>MDGELLLKDEQREWFLEMETTGEDAVRIVEIITKDLKYYTNLVDETAAEPEWIACGHQYQGKSFHQQKDYDSLKTQMMCVKSRETQTRGKLRETRDPRPTAPRDSPESHCITGPRVKSPPTRTRLTAHAAPPTAHASLHPSIRPGPAQGAGKPQMAAASRPGLPKGQVTRAGRGLRCRQWQQQRVSSVSPAVALQGPEEVAVSPLKSPSPREGYR</sequence>
<feature type="compositionally biased region" description="Basic and acidic residues" evidence="1">
    <location>
        <begin position="81"/>
        <end position="98"/>
    </location>
</feature>
<feature type="compositionally biased region" description="Low complexity" evidence="1">
    <location>
        <begin position="119"/>
        <end position="141"/>
    </location>
</feature>
<comment type="caution">
    <text evidence="2">The sequence shown here is derived from an EMBL/GenBank/DDBJ whole genome shotgun (WGS) entry which is preliminary data.</text>
</comment>
<protein>
    <submittedName>
        <fullName evidence="2">Uncharacterized protein</fullName>
    </submittedName>
</protein>